<organism evidence="11 12">
    <name type="scientific">Brettanomyces naardenensis</name>
    <name type="common">Yeast</name>
    <dbReference type="NCBI Taxonomy" id="13370"/>
    <lineage>
        <taxon>Eukaryota</taxon>
        <taxon>Fungi</taxon>
        <taxon>Dikarya</taxon>
        <taxon>Ascomycota</taxon>
        <taxon>Saccharomycotina</taxon>
        <taxon>Pichiomycetes</taxon>
        <taxon>Pichiales</taxon>
        <taxon>Pichiaceae</taxon>
        <taxon>Brettanomyces</taxon>
    </lineage>
</organism>
<evidence type="ECO:0000256" key="8">
    <source>
        <dbReference type="SAM" id="MobiDB-lite"/>
    </source>
</evidence>
<feature type="domain" description="Helicase ATP-binding" evidence="9">
    <location>
        <begin position="112"/>
        <end position="276"/>
    </location>
</feature>
<dbReference type="SUPFAM" id="SSF52540">
    <property type="entry name" value="P-loop containing nucleoside triphosphate hydrolases"/>
    <property type="match status" value="1"/>
</dbReference>
<dbReference type="GO" id="GO:0005730">
    <property type="term" value="C:nucleolus"/>
    <property type="evidence" value="ECO:0007669"/>
    <property type="project" value="UniProtKB-ARBA"/>
</dbReference>
<evidence type="ECO:0000259" key="10">
    <source>
        <dbReference type="PROSITE" id="PS51194"/>
    </source>
</evidence>
<keyword evidence="12" id="KW-1185">Reference proteome</keyword>
<feature type="compositionally biased region" description="Basic and acidic residues" evidence="8">
    <location>
        <begin position="24"/>
        <end position="40"/>
    </location>
</feature>
<evidence type="ECO:0000256" key="1">
    <source>
        <dbReference type="ARBA" id="ARBA00008792"/>
    </source>
</evidence>
<dbReference type="GO" id="GO:1990904">
    <property type="term" value="C:ribonucleoprotein complex"/>
    <property type="evidence" value="ECO:0007669"/>
    <property type="project" value="UniProtKB-ARBA"/>
</dbReference>
<comment type="catalytic activity">
    <reaction evidence="7">
        <text>ATP + H2O = ADP + phosphate + H(+)</text>
        <dbReference type="Rhea" id="RHEA:13065"/>
        <dbReference type="ChEBI" id="CHEBI:15377"/>
        <dbReference type="ChEBI" id="CHEBI:15378"/>
        <dbReference type="ChEBI" id="CHEBI:30616"/>
        <dbReference type="ChEBI" id="CHEBI:43474"/>
        <dbReference type="ChEBI" id="CHEBI:456216"/>
        <dbReference type="EC" id="3.6.4.13"/>
    </reaction>
</comment>
<dbReference type="InterPro" id="IPR011545">
    <property type="entry name" value="DEAD/DEAH_box_helicase_dom"/>
</dbReference>
<dbReference type="GO" id="GO:0003725">
    <property type="term" value="F:double-stranded RNA binding"/>
    <property type="evidence" value="ECO:0007669"/>
    <property type="project" value="TreeGrafter"/>
</dbReference>
<dbReference type="STRING" id="13370.A0A448YG67"/>
<dbReference type="EC" id="3.6.4.13" evidence="2"/>
<dbReference type="InParanoid" id="A0A448YG67"/>
<dbReference type="PROSITE" id="PS00690">
    <property type="entry name" value="DEAH_ATP_HELICASE"/>
    <property type="match status" value="1"/>
</dbReference>
<dbReference type="PANTHER" id="PTHR18934:SF118">
    <property type="entry name" value="ATP-DEPENDENT RNA HELICASE DHX33"/>
    <property type="match status" value="1"/>
</dbReference>
<dbReference type="GO" id="GO:0005524">
    <property type="term" value="F:ATP binding"/>
    <property type="evidence" value="ECO:0007669"/>
    <property type="project" value="UniProtKB-KW"/>
</dbReference>
<dbReference type="Pfam" id="PF07717">
    <property type="entry name" value="OB_NTP_bind"/>
    <property type="match status" value="1"/>
</dbReference>
<evidence type="ECO:0000313" key="11">
    <source>
        <dbReference type="EMBL" id="VEU19901.1"/>
    </source>
</evidence>
<evidence type="ECO:0000256" key="2">
    <source>
        <dbReference type="ARBA" id="ARBA00012552"/>
    </source>
</evidence>
<dbReference type="CDD" id="cd17917">
    <property type="entry name" value="DEXHc_RHA-like"/>
    <property type="match status" value="1"/>
</dbReference>
<feature type="region of interest" description="Disordered" evidence="8">
    <location>
        <begin position="1"/>
        <end position="82"/>
    </location>
</feature>
<proteinExistence type="inferred from homology"/>
<dbReference type="GO" id="GO:0003724">
    <property type="term" value="F:RNA helicase activity"/>
    <property type="evidence" value="ECO:0007669"/>
    <property type="project" value="UniProtKB-EC"/>
</dbReference>
<evidence type="ECO:0000256" key="3">
    <source>
        <dbReference type="ARBA" id="ARBA00022741"/>
    </source>
</evidence>
<dbReference type="EMBL" id="CAACVR010000001">
    <property type="protein sequence ID" value="VEU19901.1"/>
    <property type="molecule type" value="Genomic_DNA"/>
</dbReference>
<dbReference type="InterPro" id="IPR002464">
    <property type="entry name" value="DNA/RNA_helicase_DEAH_CS"/>
</dbReference>
<dbReference type="Gene3D" id="1.20.120.1080">
    <property type="match status" value="1"/>
</dbReference>
<dbReference type="PANTHER" id="PTHR18934">
    <property type="entry name" value="ATP-DEPENDENT RNA HELICASE"/>
    <property type="match status" value="1"/>
</dbReference>
<dbReference type="Pfam" id="PF04408">
    <property type="entry name" value="WHD_HA2"/>
    <property type="match status" value="1"/>
</dbReference>
<dbReference type="Proteomes" id="UP000290900">
    <property type="component" value="Unassembled WGS sequence"/>
</dbReference>
<evidence type="ECO:0000256" key="7">
    <source>
        <dbReference type="ARBA" id="ARBA00047984"/>
    </source>
</evidence>
<comment type="similarity">
    <text evidence="1">Belongs to the DEAD box helicase family. DEAH subfamily.</text>
</comment>
<dbReference type="SMART" id="SM00490">
    <property type="entry name" value="HELICc"/>
    <property type="match status" value="1"/>
</dbReference>
<protein>
    <recommendedName>
        <fullName evidence="2">RNA helicase</fullName>
        <ecNumber evidence="2">3.6.4.13</ecNumber>
    </recommendedName>
</protein>
<evidence type="ECO:0000256" key="6">
    <source>
        <dbReference type="ARBA" id="ARBA00022840"/>
    </source>
</evidence>
<keyword evidence="6" id="KW-0067">ATP-binding</keyword>
<dbReference type="AlphaFoldDB" id="A0A448YG67"/>
<dbReference type="InterPro" id="IPR007502">
    <property type="entry name" value="Helicase-assoc_dom"/>
</dbReference>
<evidence type="ECO:0000313" key="12">
    <source>
        <dbReference type="Proteomes" id="UP000290900"/>
    </source>
</evidence>
<dbReference type="Pfam" id="PF00271">
    <property type="entry name" value="Helicase_C"/>
    <property type="match status" value="1"/>
</dbReference>
<evidence type="ECO:0000259" key="9">
    <source>
        <dbReference type="PROSITE" id="PS51192"/>
    </source>
</evidence>
<dbReference type="Pfam" id="PF00270">
    <property type="entry name" value="DEAD"/>
    <property type="match status" value="1"/>
</dbReference>
<keyword evidence="5" id="KW-0347">Helicase</keyword>
<keyword evidence="4" id="KW-0378">Hydrolase</keyword>
<keyword evidence="3" id="KW-0547">Nucleotide-binding</keyword>
<gene>
    <name evidence="11" type="ORF">BRENAR_LOCUS636</name>
</gene>
<dbReference type="InterPro" id="IPR014001">
    <property type="entry name" value="Helicase_ATP-bd"/>
</dbReference>
<dbReference type="Pfam" id="PF21010">
    <property type="entry name" value="HA2_C"/>
    <property type="match status" value="1"/>
</dbReference>
<dbReference type="PROSITE" id="PS51194">
    <property type="entry name" value="HELICASE_CTER"/>
    <property type="match status" value="1"/>
</dbReference>
<name>A0A448YG67_BRENA</name>
<dbReference type="GO" id="GO:0016787">
    <property type="term" value="F:hydrolase activity"/>
    <property type="evidence" value="ECO:0007669"/>
    <property type="project" value="UniProtKB-KW"/>
</dbReference>
<evidence type="ECO:0000256" key="4">
    <source>
        <dbReference type="ARBA" id="ARBA00022801"/>
    </source>
</evidence>
<dbReference type="SMART" id="SM00847">
    <property type="entry name" value="HA2"/>
    <property type="match status" value="1"/>
</dbReference>
<dbReference type="GO" id="GO:0045943">
    <property type="term" value="P:positive regulation of transcription by RNA polymerase I"/>
    <property type="evidence" value="ECO:0007669"/>
    <property type="project" value="TreeGrafter"/>
</dbReference>
<dbReference type="SMART" id="SM00487">
    <property type="entry name" value="DEXDc"/>
    <property type="match status" value="1"/>
</dbReference>
<dbReference type="OrthoDB" id="10253254at2759"/>
<reference evidence="11 12" key="1">
    <citation type="submission" date="2018-12" db="EMBL/GenBank/DDBJ databases">
        <authorList>
            <person name="Tiukova I."/>
            <person name="Dainat J."/>
        </authorList>
    </citation>
    <scope>NUCLEOTIDE SEQUENCE [LARGE SCALE GENOMIC DNA]</scope>
</reference>
<dbReference type="InterPro" id="IPR011709">
    <property type="entry name" value="DEAD-box_helicase_OB_fold"/>
</dbReference>
<dbReference type="InterPro" id="IPR027417">
    <property type="entry name" value="P-loop_NTPase"/>
</dbReference>
<sequence length="738" mass="82980">MKQNKKIRFDEDEGPKGGEGVNTKNKEWDLDGSHANKRSSEMGVGGSDPKQPRRNGRKIVNFDSDDEDEDEGEDEDQQHNRRTDYLKIKMKARTLLEDRKKLPVYKVKDRLVPKIISSRVSIVIGETGSGKSTQIPQFLMKRCKGAIAVTEPRRVGAINLATRVAEEYGCIIGREVGYSVRFSNATSRKTRLKYMTDGMLLREMMLDPTLSKYSMVVVDEAHERTILTDMMLGLLKQLVTDKRKHDSEFRIVVMSATLDADKFSHFFDNAPIYFIEGRMFPVERLYLQQSVDDITDAMVKAIIGVNQGERAGDILCFLPGQDDIDKVTSLLKRLAPELPKEAPLIIPLPLYAALPPAQQMKVFERVKPSQRKVILSTNISETSVTVPGIRFVIDSGLRKVKVWRHELGLSTLLTVPISKASASQRTGRAGREAPGKCFRLYKESDYIKLIENTEPEILRSEIVSPVLMLKRLNVENILGWNWLENPGREALSSALQQLYSLNALSDTGKITDMGRKMVVLPVAPHLAAVLIQAREYDVLDPVIDIVSCLSVDTLVLTPANDRRDEINAKRRDACTLGSHYGDLLMLKELFDIYNGLSGAAERKSWCKDVGVSYKGFKNVLRIRKQIQGYMQHIPDDLANSEDQNQTLDASLILKSFLKGFVTNTAIGMPDRSYRTVTTGDTVSVHPSSLLFGKKLDAIMYIEHVYTAKGYARNVSSIELDWLQEVAPHYLGLRVNVES</sequence>
<dbReference type="FunCoup" id="A0A448YG67">
    <property type="interactions" value="220"/>
</dbReference>
<dbReference type="InterPro" id="IPR048333">
    <property type="entry name" value="HA2_WH"/>
</dbReference>
<accession>A0A448YG67</accession>
<evidence type="ECO:0000256" key="5">
    <source>
        <dbReference type="ARBA" id="ARBA00022806"/>
    </source>
</evidence>
<feature type="compositionally biased region" description="Acidic residues" evidence="8">
    <location>
        <begin position="63"/>
        <end position="76"/>
    </location>
</feature>
<feature type="domain" description="Helicase C-terminal" evidence="10">
    <location>
        <begin position="286"/>
        <end position="473"/>
    </location>
</feature>
<dbReference type="FunFam" id="3.40.50.300:FF:000578">
    <property type="entry name" value="probable ATP-dependent RNA helicase DHX35"/>
    <property type="match status" value="1"/>
</dbReference>
<dbReference type="InterPro" id="IPR001650">
    <property type="entry name" value="Helicase_C-like"/>
</dbReference>
<dbReference type="CDD" id="cd18791">
    <property type="entry name" value="SF2_C_RHA"/>
    <property type="match status" value="1"/>
</dbReference>
<dbReference type="PROSITE" id="PS51192">
    <property type="entry name" value="HELICASE_ATP_BIND_1"/>
    <property type="match status" value="1"/>
</dbReference>
<dbReference type="FunFam" id="3.40.50.300:FF:000145">
    <property type="entry name" value="probable ATP-dependent RNA helicase DHX40"/>
    <property type="match status" value="1"/>
</dbReference>
<dbReference type="Gene3D" id="3.40.50.300">
    <property type="entry name" value="P-loop containing nucleotide triphosphate hydrolases"/>
    <property type="match status" value="2"/>
</dbReference>